<dbReference type="GO" id="GO:0051726">
    <property type="term" value="P:regulation of cell cycle"/>
    <property type="evidence" value="ECO:0007669"/>
    <property type="project" value="InterPro"/>
</dbReference>
<reference evidence="3" key="1">
    <citation type="submission" date="2019-08" db="EMBL/GenBank/DDBJ databases">
        <title>The improved chromosome-level genome for the pearl oyster Pinctada fucata martensii using PacBio sequencing and Hi-C.</title>
        <authorList>
            <person name="Zheng Z."/>
        </authorList>
    </citation>
    <scope>NUCLEOTIDE SEQUENCE</scope>
    <source>
        <strain evidence="3">ZZ-2019</strain>
        <tissue evidence="3">Adductor muscle</tissue>
    </source>
</reference>
<dbReference type="GO" id="GO:0005737">
    <property type="term" value="C:cytoplasm"/>
    <property type="evidence" value="ECO:0007669"/>
    <property type="project" value="TreeGrafter"/>
</dbReference>
<dbReference type="PANTHER" id="PTHR10411:SF8">
    <property type="entry name" value="FI09246P"/>
    <property type="match status" value="1"/>
</dbReference>
<dbReference type="GO" id="GO:0005634">
    <property type="term" value="C:nucleus"/>
    <property type="evidence" value="ECO:0007669"/>
    <property type="project" value="InterPro"/>
</dbReference>
<protein>
    <recommendedName>
        <fullName evidence="2">Ribosomal protein eL8/eL30/eS12/Gadd45 domain-containing protein</fullName>
    </recommendedName>
</protein>
<name>A0AA88Y1B9_PINIB</name>
<gene>
    <name evidence="3" type="ORF">FSP39_015487</name>
</gene>
<dbReference type="InterPro" id="IPR024824">
    <property type="entry name" value="GADD45"/>
</dbReference>
<sequence>MVTKAMVEGRTTCGVIACAQLLNTNPDDVTLCILPVETDEDVTIHIQHTLIEAFCWENDIVTVKVDSTEKLGMLFSALGSTNYNNNNKVAEDYNCVLISCPQTTATDHTLNDIVNADDHPIIEIPVD</sequence>
<comment type="similarity">
    <text evidence="1">Belongs to the GADD45 family.</text>
</comment>
<dbReference type="Pfam" id="PF01248">
    <property type="entry name" value="Ribosomal_L7Ae"/>
    <property type="match status" value="1"/>
</dbReference>
<feature type="domain" description="Ribosomal protein eL8/eL30/eS12/Gadd45" evidence="2">
    <location>
        <begin position="3"/>
        <end position="74"/>
    </location>
</feature>
<dbReference type="InterPro" id="IPR004038">
    <property type="entry name" value="Ribosomal_eL8/eL30/eS12/Gad45"/>
</dbReference>
<organism evidence="3 4">
    <name type="scientific">Pinctada imbricata</name>
    <name type="common">Atlantic pearl-oyster</name>
    <name type="synonym">Pinctada martensii</name>
    <dbReference type="NCBI Taxonomy" id="66713"/>
    <lineage>
        <taxon>Eukaryota</taxon>
        <taxon>Metazoa</taxon>
        <taxon>Spiralia</taxon>
        <taxon>Lophotrochozoa</taxon>
        <taxon>Mollusca</taxon>
        <taxon>Bivalvia</taxon>
        <taxon>Autobranchia</taxon>
        <taxon>Pteriomorphia</taxon>
        <taxon>Pterioida</taxon>
        <taxon>Pterioidea</taxon>
        <taxon>Pteriidae</taxon>
        <taxon>Pinctada</taxon>
    </lineage>
</organism>
<dbReference type="Gene3D" id="3.30.1330.30">
    <property type="match status" value="1"/>
</dbReference>
<dbReference type="EMBL" id="VSWD01000010">
    <property type="protein sequence ID" value="KAK3090889.1"/>
    <property type="molecule type" value="Genomic_DNA"/>
</dbReference>
<accession>A0AA88Y1B9</accession>
<dbReference type="InterPro" id="IPR029064">
    <property type="entry name" value="Ribosomal_eL30-like_sf"/>
</dbReference>
<evidence type="ECO:0000313" key="4">
    <source>
        <dbReference type="Proteomes" id="UP001186944"/>
    </source>
</evidence>
<evidence type="ECO:0000313" key="3">
    <source>
        <dbReference type="EMBL" id="KAK3090889.1"/>
    </source>
</evidence>
<comment type="caution">
    <text evidence="3">The sequence shown here is derived from an EMBL/GenBank/DDBJ whole genome shotgun (WGS) entry which is preliminary data.</text>
</comment>
<proteinExistence type="inferred from homology"/>
<evidence type="ECO:0000259" key="2">
    <source>
        <dbReference type="Pfam" id="PF01248"/>
    </source>
</evidence>
<dbReference type="PANTHER" id="PTHR10411">
    <property type="entry name" value="GROWTH ARREST AND DNA DAMAGE-INDUCIBLE PROTEIN GADD45"/>
    <property type="match status" value="1"/>
</dbReference>
<evidence type="ECO:0000256" key="1">
    <source>
        <dbReference type="ARBA" id="ARBA00007361"/>
    </source>
</evidence>
<dbReference type="AlphaFoldDB" id="A0AA88Y1B9"/>
<keyword evidence="4" id="KW-1185">Reference proteome</keyword>
<dbReference type="Proteomes" id="UP001186944">
    <property type="component" value="Unassembled WGS sequence"/>
</dbReference>